<accession>A0A813L6J2</accession>
<protein>
    <submittedName>
        <fullName evidence="4">Uncharacterized protein</fullName>
    </submittedName>
</protein>
<organism evidence="4 5">
    <name type="scientific">Polarella glacialis</name>
    <name type="common">Dinoflagellate</name>
    <dbReference type="NCBI Taxonomy" id="89957"/>
    <lineage>
        <taxon>Eukaryota</taxon>
        <taxon>Sar</taxon>
        <taxon>Alveolata</taxon>
        <taxon>Dinophyceae</taxon>
        <taxon>Suessiales</taxon>
        <taxon>Suessiaceae</taxon>
        <taxon>Polarella</taxon>
    </lineage>
</organism>
<dbReference type="Proteomes" id="UP000626109">
    <property type="component" value="Unassembled WGS sequence"/>
</dbReference>
<evidence type="ECO:0000313" key="4">
    <source>
        <dbReference type="EMBL" id="CAE8722457.1"/>
    </source>
</evidence>
<keyword evidence="2" id="KW-0812">Transmembrane</keyword>
<proteinExistence type="predicted"/>
<name>A0A813L6J2_POLGL</name>
<reference evidence="4" key="1">
    <citation type="submission" date="2021-02" db="EMBL/GenBank/DDBJ databases">
        <authorList>
            <person name="Dougan E. K."/>
            <person name="Rhodes N."/>
            <person name="Thang M."/>
            <person name="Chan C."/>
        </authorList>
    </citation>
    <scope>NUCLEOTIDE SEQUENCE</scope>
</reference>
<feature type="chain" id="PRO_5032275606" evidence="3">
    <location>
        <begin position="21"/>
        <end position="334"/>
    </location>
</feature>
<evidence type="ECO:0000256" key="3">
    <source>
        <dbReference type="SAM" id="SignalP"/>
    </source>
</evidence>
<comment type="caution">
    <text evidence="4">The sequence shown here is derived from an EMBL/GenBank/DDBJ whole genome shotgun (WGS) entry which is preliminary data.</text>
</comment>
<keyword evidence="2" id="KW-1133">Transmembrane helix</keyword>
<dbReference type="AlphaFoldDB" id="A0A813L6J2"/>
<evidence type="ECO:0000256" key="2">
    <source>
        <dbReference type="SAM" id="Phobius"/>
    </source>
</evidence>
<evidence type="ECO:0000256" key="1">
    <source>
        <dbReference type="SAM" id="MobiDB-lite"/>
    </source>
</evidence>
<feature type="transmembrane region" description="Helical" evidence="2">
    <location>
        <begin position="184"/>
        <end position="206"/>
    </location>
</feature>
<feature type="transmembrane region" description="Helical" evidence="2">
    <location>
        <begin position="212"/>
        <end position="232"/>
    </location>
</feature>
<feature type="compositionally biased region" description="Low complexity" evidence="1">
    <location>
        <begin position="72"/>
        <end position="81"/>
    </location>
</feature>
<sequence length="334" mass="38068">MHRQGRIRRWTVSTWALASSLLNCQVFSPRHSQVNFVTARRWYHEQQAGLLDRDHFRGLSNIAARSTRRATMRAAQPTPDSFDPPPPRQGDYTDMFCRGTNAFFGQLVIPQIRELVKLQPAGTAGSNLLDKLTAAPETPGISRPLWVVMAGSIPTALIWYGYYKFSVEEELFQAELRKEGRVTGCGGYGTLFPFVFAILLGLMAQLLGFEDVGAFLIAVGSVWILLGQINLYRRVNEIVQDHPSISEGEPVLWEWWGLLPPPLDVIVGVRQVHFLAKVSAAEREEAWEKDVVAEELFPFISTRRFTLKELVRSPRLWFWFCKDVEDFDVPFLRD</sequence>
<feature type="signal peptide" evidence="3">
    <location>
        <begin position="1"/>
        <end position="20"/>
    </location>
</feature>
<evidence type="ECO:0000313" key="5">
    <source>
        <dbReference type="Proteomes" id="UP000626109"/>
    </source>
</evidence>
<dbReference type="EMBL" id="CAJNNW010034373">
    <property type="protein sequence ID" value="CAE8722457.1"/>
    <property type="molecule type" value="Genomic_DNA"/>
</dbReference>
<feature type="region of interest" description="Disordered" evidence="1">
    <location>
        <begin position="67"/>
        <end position="90"/>
    </location>
</feature>
<gene>
    <name evidence="4" type="ORF">PGLA2088_LOCUS42542</name>
</gene>
<keyword evidence="2" id="KW-0472">Membrane</keyword>
<keyword evidence="3" id="KW-0732">Signal</keyword>